<keyword evidence="1" id="KW-1133">Transmembrane helix</keyword>
<proteinExistence type="predicted"/>
<keyword evidence="1" id="KW-0812">Transmembrane</keyword>
<name>A0A6C0EZ39_9ZZZZ</name>
<dbReference type="EMBL" id="MN738941">
    <property type="protein sequence ID" value="QHT32445.1"/>
    <property type="molecule type" value="Genomic_DNA"/>
</dbReference>
<evidence type="ECO:0000256" key="1">
    <source>
        <dbReference type="SAM" id="Phobius"/>
    </source>
</evidence>
<evidence type="ECO:0000313" key="2">
    <source>
        <dbReference type="EMBL" id="QHT32445.1"/>
    </source>
</evidence>
<sequence length="61" mass="6861">MKKSQLFVGIMMFYILISYVIFPLGFYHLVEKTLLSAGNGFVLGSIVSIALWYSVGKNKVK</sequence>
<reference evidence="2" key="1">
    <citation type="journal article" date="2020" name="Nature">
        <title>Giant virus diversity and host interactions through global metagenomics.</title>
        <authorList>
            <person name="Schulz F."/>
            <person name="Roux S."/>
            <person name="Paez-Espino D."/>
            <person name="Jungbluth S."/>
            <person name="Walsh D.A."/>
            <person name="Denef V.J."/>
            <person name="McMahon K.D."/>
            <person name="Konstantinidis K.T."/>
            <person name="Eloe-Fadrosh E.A."/>
            <person name="Kyrpides N.C."/>
            <person name="Woyke T."/>
        </authorList>
    </citation>
    <scope>NUCLEOTIDE SEQUENCE</scope>
    <source>
        <strain evidence="2">GVMAG-M-3300009159-65</strain>
    </source>
</reference>
<protein>
    <submittedName>
        <fullName evidence="2">Uncharacterized protein</fullName>
    </submittedName>
</protein>
<accession>A0A6C0EZ39</accession>
<organism evidence="2">
    <name type="scientific">viral metagenome</name>
    <dbReference type="NCBI Taxonomy" id="1070528"/>
    <lineage>
        <taxon>unclassified sequences</taxon>
        <taxon>metagenomes</taxon>
        <taxon>organismal metagenomes</taxon>
    </lineage>
</organism>
<dbReference type="AlphaFoldDB" id="A0A6C0EZ39"/>
<feature type="transmembrane region" description="Helical" evidence="1">
    <location>
        <begin position="7"/>
        <end position="30"/>
    </location>
</feature>
<keyword evidence="1" id="KW-0472">Membrane</keyword>
<feature type="transmembrane region" description="Helical" evidence="1">
    <location>
        <begin position="36"/>
        <end position="55"/>
    </location>
</feature>